<sequence>MHRVFAVFIWCSVWERTSRTNLFRSLKAGGLGLSHLFVRQLVSRFIFLRDQKDPFLRTIIQVRLSRAIPSFVVSSSEDYSVCVRGFLKEVVGAYCFLVTRFSLEYLSEVSRKRLTTDLIDVLFPIPMYRFLYSAGPGQDVLKRVKRMLVPPNVKTFFFKLHSQTLPVKAWLVEKGLPVAWSDNCILCKKQETVEHVFLDCWDAVFFWDVLQRTLKKDLPLTPHGIRYLAVEDENGVPFDMLLLLGLHSIWRCRMAVRHADVDVRPVYKYYVEHMCFLKEMFKPLQPPPEWLPLLDGLSALKDF</sequence>
<name>A0A4D5RJL9_IXOSC</name>
<dbReference type="OrthoDB" id="6477264at2759"/>
<feature type="domain" description="Reverse transcriptase zinc-binding" evidence="1">
    <location>
        <begin position="127"/>
        <end position="207"/>
    </location>
</feature>
<protein>
    <submittedName>
        <fullName evidence="2">Putative tick transposon</fullName>
    </submittedName>
</protein>
<dbReference type="VEuPathDB" id="VectorBase:ISCP_017336"/>
<evidence type="ECO:0000259" key="1">
    <source>
        <dbReference type="Pfam" id="PF13966"/>
    </source>
</evidence>
<organism evidence="2">
    <name type="scientific">Ixodes scapularis</name>
    <name type="common">Black-legged tick</name>
    <name type="synonym">Deer tick</name>
    <dbReference type="NCBI Taxonomy" id="6945"/>
    <lineage>
        <taxon>Eukaryota</taxon>
        <taxon>Metazoa</taxon>
        <taxon>Ecdysozoa</taxon>
        <taxon>Arthropoda</taxon>
        <taxon>Chelicerata</taxon>
        <taxon>Arachnida</taxon>
        <taxon>Acari</taxon>
        <taxon>Parasitiformes</taxon>
        <taxon>Ixodida</taxon>
        <taxon>Ixodoidea</taxon>
        <taxon>Ixodidae</taxon>
        <taxon>Ixodinae</taxon>
        <taxon>Ixodes</taxon>
    </lineage>
</organism>
<reference evidence="2" key="1">
    <citation type="submission" date="2019-04" db="EMBL/GenBank/DDBJ databases">
        <title>An insight into the mialome of Ixodes scapularis.</title>
        <authorList>
            <person name="Ribeiro J.M."/>
            <person name="Mather T.N."/>
            <person name="Karim S."/>
        </authorList>
    </citation>
    <scope>NUCLEOTIDE SEQUENCE</scope>
</reference>
<dbReference type="Pfam" id="PF13966">
    <property type="entry name" value="zf-RVT"/>
    <property type="match status" value="1"/>
</dbReference>
<proteinExistence type="predicted"/>
<dbReference type="InterPro" id="IPR026960">
    <property type="entry name" value="RVT-Znf"/>
</dbReference>
<evidence type="ECO:0000313" key="2">
    <source>
        <dbReference type="EMBL" id="MOY37129.1"/>
    </source>
</evidence>
<accession>A0A4D5RJL9</accession>
<dbReference type="AlphaFoldDB" id="A0A4D5RJL9"/>
<dbReference type="EMBL" id="GHJT01003158">
    <property type="protein sequence ID" value="MOY37129.1"/>
    <property type="molecule type" value="Transcribed_RNA"/>
</dbReference>